<accession>A0A914VRI2</accession>
<dbReference type="WBParaSite" id="PSAMB.scaffold23059size455.g38790.t1">
    <property type="protein sequence ID" value="PSAMB.scaffold23059size455.g38790.t1"/>
    <property type="gene ID" value="PSAMB.scaffold23059size455.g38790"/>
</dbReference>
<protein>
    <submittedName>
        <fullName evidence="3">Uncharacterized protein</fullName>
    </submittedName>
</protein>
<dbReference type="Proteomes" id="UP000887566">
    <property type="component" value="Unplaced"/>
</dbReference>
<keyword evidence="1" id="KW-1133">Transmembrane helix</keyword>
<keyword evidence="2" id="KW-1185">Reference proteome</keyword>
<organism evidence="2 3">
    <name type="scientific">Plectus sambesii</name>
    <dbReference type="NCBI Taxonomy" id="2011161"/>
    <lineage>
        <taxon>Eukaryota</taxon>
        <taxon>Metazoa</taxon>
        <taxon>Ecdysozoa</taxon>
        <taxon>Nematoda</taxon>
        <taxon>Chromadorea</taxon>
        <taxon>Plectida</taxon>
        <taxon>Plectina</taxon>
        <taxon>Plectoidea</taxon>
        <taxon>Plectidae</taxon>
        <taxon>Plectus</taxon>
    </lineage>
</organism>
<feature type="transmembrane region" description="Helical" evidence="1">
    <location>
        <begin position="40"/>
        <end position="60"/>
    </location>
</feature>
<evidence type="ECO:0000256" key="1">
    <source>
        <dbReference type="SAM" id="Phobius"/>
    </source>
</evidence>
<dbReference type="GO" id="GO:0016020">
    <property type="term" value="C:membrane"/>
    <property type="evidence" value="ECO:0007669"/>
    <property type="project" value="InterPro"/>
</dbReference>
<keyword evidence="1" id="KW-0472">Membrane</keyword>
<dbReference type="InterPro" id="IPR036719">
    <property type="entry name" value="Neuro-gated_channel_TM_sf"/>
</dbReference>
<evidence type="ECO:0000313" key="3">
    <source>
        <dbReference type="WBParaSite" id="PSAMB.scaffold23059size455.g38790.t1"/>
    </source>
</evidence>
<reference evidence="3" key="1">
    <citation type="submission" date="2022-11" db="UniProtKB">
        <authorList>
            <consortium name="WormBaseParasite"/>
        </authorList>
    </citation>
    <scope>IDENTIFICATION</scope>
</reference>
<sequence>YAQPTGGIEQRLQRPHMKQKRRFTDAFFRKYKERSKRIDVVSRLVFPAGFFIFNCVYWVVYLV</sequence>
<dbReference type="GO" id="GO:0006811">
    <property type="term" value="P:monoatomic ion transport"/>
    <property type="evidence" value="ECO:0007669"/>
    <property type="project" value="InterPro"/>
</dbReference>
<keyword evidence="1" id="KW-0812">Transmembrane</keyword>
<dbReference type="SUPFAM" id="SSF90112">
    <property type="entry name" value="Neurotransmitter-gated ion-channel transmembrane pore"/>
    <property type="match status" value="1"/>
</dbReference>
<dbReference type="AlphaFoldDB" id="A0A914VRI2"/>
<name>A0A914VRI2_9BILA</name>
<proteinExistence type="predicted"/>
<evidence type="ECO:0000313" key="2">
    <source>
        <dbReference type="Proteomes" id="UP000887566"/>
    </source>
</evidence>
<dbReference type="InterPro" id="IPR038050">
    <property type="entry name" value="Neuro_actylchol_rec"/>
</dbReference>
<dbReference type="Gene3D" id="1.20.58.390">
    <property type="entry name" value="Neurotransmitter-gated ion-channel transmembrane domain"/>
    <property type="match status" value="1"/>
</dbReference>